<keyword evidence="1" id="KW-0175">Coiled coil</keyword>
<sequence length="234" mass="26003">MNTEAKQRGTKSEKERRARHAAICRESRQRIKTKREQLEREIPMLKTESRNMKMEFENYKSNTELELQQLRRTIVEQGHNFGSFDQAVKWFASQNYAGGGQVSRASGTGLQNVNRLVGSVPVPTIDFQASMVDCDQQMCFGQDYTNVAASTAAGPAYTANHAVSSAAESKRGIDEATLHSFDGIPCTEICIWISSAAGSSLGANHNLPEYGAMNNHNNLCNRDLAAELVWRWSP</sequence>
<evidence type="ECO:0000256" key="1">
    <source>
        <dbReference type="SAM" id="Coils"/>
    </source>
</evidence>
<accession>A0A2P5XG20</accession>
<evidence type="ECO:0000313" key="4">
    <source>
        <dbReference type="Proteomes" id="UP000239757"/>
    </source>
</evidence>
<dbReference type="CDD" id="cd14686">
    <property type="entry name" value="bZIP"/>
    <property type="match status" value="1"/>
</dbReference>
<feature type="coiled-coil region" evidence="1">
    <location>
        <begin position="21"/>
        <end position="73"/>
    </location>
</feature>
<evidence type="ECO:0008006" key="5">
    <source>
        <dbReference type="Google" id="ProtNLM"/>
    </source>
</evidence>
<reference evidence="3 4" key="1">
    <citation type="submission" date="2015-01" db="EMBL/GenBank/DDBJ databases">
        <title>Genome of allotetraploid Gossypium barbadense reveals genomic plasticity and fiber elongation in cotton evolution.</title>
        <authorList>
            <person name="Chen X."/>
            <person name="Liu X."/>
            <person name="Zhao B."/>
            <person name="Zheng H."/>
            <person name="Hu Y."/>
            <person name="Lu G."/>
            <person name="Yang C."/>
            <person name="Chen J."/>
            <person name="Shan C."/>
            <person name="Zhang L."/>
            <person name="Zhou Y."/>
            <person name="Wang L."/>
            <person name="Guo W."/>
            <person name="Bai Y."/>
            <person name="Ruan J."/>
            <person name="Shangguan X."/>
            <person name="Mao Y."/>
            <person name="Jiang J."/>
            <person name="Zhu Y."/>
            <person name="Lei J."/>
            <person name="Kang H."/>
            <person name="Chen S."/>
            <person name="He X."/>
            <person name="Wang R."/>
            <person name="Wang Y."/>
            <person name="Chen J."/>
            <person name="Wang L."/>
            <person name="Yu S."/>
            <person name="Wang B."/>
            <person name="Wei J."/>
            <person name="Song S."/>
            <person name="Lu X."/>
            <person name="Gao Z."/>
            <person name="Gu W."/>
            <person name="Deng X."/>
            <person name="Ma D."/>
            <person name="Wang S."/>
            <person name="Liang W."/>
            <person name="Fang L."/>
            <person name="Cai C."/>
            <person name="Zhu X."/>
            <person name="Zhou B."/>
            <person name="Zhang Y."/>
            <person name="Chen Z."/>
            <person name="Xu S."/>
            <person name="Zhu R."/>
            <person name="Wang S."/>
            <person name="Zhang T."/>
            <person name="Zhao G."/>
        </authorList>
    </citation>
    <scope>NUCLEOTIDE SEQUENCE [LARGE SCALE GENOMIC DNA]</scope>
    <source>
        <strain evidence="4">cv. Xinhai21</strain>
        <tissue evidence="3">Leaf</tissue>
    </source>
</reference>
<name>A0A2P5XG20_GOSBA</name>
<evidence type="ECO:0000313" key="3">
    <source>
        <dbReference type="EMBL" id="PPS02271.1"/>
    </source>
</evidence>
<dbReference type="Proteomes" id="UP000239757">
    <property type="component" value="Unassembled WGS sequence"/>
</dbReference>
<gene>
    <name evidence="3" type="ORF">GOBAR_AA18394</name>
</gene>
<dbReference type="OrthoDB" id="998916at2759"/>
<feature type="region of interest" description="Disordered" evidence="2">
    <location>
        <begin position="1"/>
        <end position="20"/>
    </location>
</feature>
<dbReference type="EMBL" id="KZ664951">
    <property type="protein sequence ID" value="PPS02271.1"/>
    <property type="molecule type" value="Genomic_DNA"/>
</dbReference>
<protein>
    <recommendedName>
        <fullName evidence="5">BZIP domain-containing protein</fullName>
    </recommendedName>
</protein>
<dbReference type="AlphaFoldDB" id="A0A2P5XG20"/>
<evidence type="ECO:0000256" key="2">
    <source>
        <dbReference type="SAM" id="MobiDB-lite"/>
    </source>
</evidence>
<feature type="compositionally biased region" description="Basic and acidic residues" evidence="2">
    <location>
        <begin position="1"/>
        <end position="16"/>
    </location>
</feature>
<organism evidence="3 4">
    <name type="scientific">Gossypium barbadense</name>
    <name type="common">Sea Island cotton</name>
    <name type="synonym">Hibiscus barbadensis</name>
    <dbReference type="NCBI Taxonomy" id="3634"/>
    <lineage>
        <taxon>Eukaryota</taxon>
        <taxon>Viridiplantae</taxon>
        <taxon>Streptophyta</taxon>
        <taxon>Embryophyta</taxon>
        <taxon>Tracheophyta</taxon>
        <taxon>Spermatophyta</taxon>
        <taxon>Magnoliopsida</taxon>
        <taxon>eudicotyledons</taxon>
        <taxon>Gunneridae</taxon>
        <taxon>Pentapetalae</taxon>
        <taxon>rosids</taxon>
        <taxon>malvids</taxon>
        <taxon>Malvales</taxon>
        <taxon>Malvaceae</taxon>
        <taxon>Malvoideae</taxon>
        <taxon>Gossypium</taxon>
    </lineage>
</organism>
<proteinExistence type="predicted"/>